<evidence type="ECO:0000313" key="1">
    <source>
        <dbReference type="EMBL" id="SCZ97281.1"/>
    </source>
</evidence>
<organism evidence="1 2">
    <name type="scientific">Microbotryum saponariae</name>
    <dbReference type="NCBI Taxonomy" id="289078"/>
    <lineage>
        <taxon>Eukaryota</taxon>
        <taxon>Fungi</taxon>
        <taxon>Dikarya</taxon>
        <taxon>Basidiomycota</taxon>
        <taxon>Pucciniomycotina</taxon>
        <taxon>Microbotryomycetes</taxon>
        <taxon>Microbotryales</taxon>
        <taxon>Microbotryaceae</taxon>
        <taxon>Microbotryum</taxon>
    </lineage>
</organism>
<sequence>MTSWANSAAKSVSWSLNLMYSSGVAFSEISTDPLAPLASTTIVSLVDMSPSTEMELKERSTAYVSASCREAGVTAASVAIMPSSVACGGPMLGWIIPAPLSMPTILTSLPPSSKDRVGERIGRHESLCGIVRVPH</sequence>
<keyword evidence="2" id="KW-1185">Reference proteome</keyword>
<reference evidence="2" key="1">
    <citation type="submission" date="2016-10" db="EMBL/GenBank/DDBJ databases">
        <authorList>
            <person name="Jeantristanb JTB J.-T."/>
            <person name="Ricardo R."/>
        </authorList>
    </citation>
    <scope>NUCLEOTIDE SEQUENCE [LARGE SCALE GENOMIC DNA]</scope>
</reference>
<protein>
    <submittedName>
        <fullName evidence="1">BZ3500_MvSof-1268-A1-R1_Chr4-2g07108 protein</fullName>
    </submittedName>
</protein>
<dbReference type="EMBL" id="FMWP01000092">
    <property type="protein sequence ID" value="SCZ97281.1"/>
    <property type="molecule type" value="Genomic_DNA"/>
</dbReference>
<dbReference type="AlphaFoldDB" id="A0A2X0M437"/>
<accession>A0A2X0M437</accession>
<evidence type="ECO:0000313" key="2">
    <source>
        <dbReference type="Proteomes" id="UP000249723"/>
    </source>
</evidence>
<dbReference type="Proteomes" id="UP000249723">
    <property type="component" value="Unassembled WGS sequence"/>
</dbReference>
<name>A0A2X0M437_9BASI</name>
<gene>
    <name evidence="1" type="ORF">BZ3500_MVSOF-1268-A1-R1_CHR4-2G07108</name>
</gene>
<dbReference type="OrthoDB" id="4095241at2759"/>
<proteinExistence type="predicted"/>